<dbReference type="InterPro" id="IPR042099">
    <property type="entry name" value="ANL_N_sf"/>
</dbReference>
<dbReference type="GO" id="GO:0003824">
    <property type="term" value="F:catalytic activity"/>
    <property type="evidence" value="ECO:0007669"/>
    <property type="project" value="InterPro"/>
</dbReference>
<dbReference type="Gene3D" id="1.10.1200.10">
    <property type="entry name" value="ACP-like"/>
    <property type="match status" value="1"/>
</dbReference>
<comment type="cofactor">
    <cofactor evidence="1">
        <name>pantetheine 4'-phosphate</name>
        <dbReference type="ChEBI" id="CHEBI:47942"/>
    </cofactor>
</comment>
<dbReference type="Gene3D" id="3.40.50.12780">
    <property type="entry name" value="N-terminal domain of ligase-like"/>
    <property type="match status" value="1"/>
</dbReference>
<dbReference type="CDD" id="cd05930">
    <property type="entry name" value="A_NRPS"/>
    <property type="match status" value="1"/>
</dbReference>
<dbReference type="InterPro" id="IPR045851">
    <property type="entry name" value="AMP-bd_C_sf"/>
</dbReference>
<dbReference type="Pfam" id="PF00501">
    <property type="entry name" value="AMP-binding"/>
    <property type="match status" value="1"/>
</dbReference>
<dbReference type="GO" id="GO:0005737">
    <property type="term" value="C:cytoplasm"/>
    <property type="evidence" value="ECO:0007669"/>
    <property type="project" value="TreeGrafter"/>
</dbReference>
<dbReference type="OrthoDB" id="9778383at2"/>
<accession>A0A1I2AGW1</accession>
<dbReference type="Gene3D" id="3.30.559.30">
    <property type="entry name" value="Nonribosomal peptide synthetase, condensation domain"/>
    <property type="match status" value="1"/>
</dbReference>
<evidence type="ECO:0000313" key="4">
    <source>
        <dbReference type="Proteomes" id="UP000198896"/>
    </source>
</evidence>
<dbReference type="EMBL" id="FONL01000006">
    <property type="protein sequence ID" value="SFE42947.1"/>
    <property type="molecule type" value="Genomic_DNA"/>
</dbReference>
<sequence>MDKQEWCTTHFGSELPDCLPLPELRETVGGTWSRFSLPLDTRPEAAELAATVLYLLGVYGGLNEAGFLVWNGDGCQPLRQEWKPDMTPGQLTELAKSQLQEGGAFSWDEGEATELLGVEAGRRVAVSLTGEIPPAQCEGLALAFCLAPRGLVISYDNSLYTEPFIRVMALSWREIIVSFSSAETLAGVCITAEETRKVLDRFNETVHAYDKAATIIEQFCARAAEYPDNMAVTYEEKAYTYARTQDLAFRLAGYVSRQGLGRGDVVAVFIPRSEYMVIASLGVMRAGCAYEPLDPNYPDERLSFMVKDAGARLIIVSDELLPRLQNFTEFNGTVLRVSEISSLPLPDAAAMAEIQAPKQDDLFMLIYTSGTTGVPKGVRLLQKNLMAYAAWYRRYFAPTEKYRVTCYNSYGFDGSLADMYPALTVGAGIVVIPEEKKLDLPALAEIINKHHVVVADLPAQVGRQFALTMDCPELKYIVVGGETLVPFKPVHPYIVANEYGPTEATVSITCYNMTKYEPDIPIGTPMDNTAIYMVDNCGRRVPPGALGELWVAGIQVAGGYLNRPEKTKEAFVPNPFSQEREYETAYRTGDMARYRLDGNIEFIGRRDGLVKIRGFRVELAEVEGVVHDFPAVKNAAVVACDNPAGGKFIAAYVVADEPIDRQALAAFIRERKPPYMVPAAIVQLDAIPRNQNGKLDRRALPKPEVYVTETPYVAPRNETEAALARGFAVALGMEKVSAEEDFFAAGGDSLSVVRLLAECRNLKLNFNLVYEGKTPIGIANLLAQREAQEQNRVVHRETHFFGPLQELHYEWGNDLEEGYGLHCDAHVYLAPETDMERLALAIEKTLLAHPSVDARLTATAGGTLRWRPGDLQNLKPAVETITRQEYEELKPHLRQSMNRPETRMFVMRLFAIAEADGTVMKEFYFDFLHPIIDGDSINIFLEDVDAAYRGEEPATEEYSIFDYYDRIEDTVETPAYQKEQQWNADFVRSFTARAGELTGDLDPGEENVTKDMMVPLHVDLAKVDAFTRANGVTDGSILAAAFGLLQSLANGEQASAVLTIYNGRDDIRYERTMGAIYRHYPLCTRWQADLTASRFVKETQENILLCRRHALYEGDCVPLIAAFSYQGEDIEDEFTFCGGPSRYEEIEDYEDEVFDFFLHRRNDDFYVNLTYNTLAYSEAFVDRFLKNYAAAIHGLAAGKTIGEIVKEILRG</sequence>
<dbReference type="PANTHER" id="PTHR45527">
    <property type="entry name" value="NONRIBOSOMAL PEPTIDE SYNTHETASE"/>
    <property type="match status" value="1"/>
</dbReference>
<dbReference type="PROSITE" id="PS50075">
    <property type="entry name" value="CARRIER"/>
    <property type="match status" value="1"/>
</dbReference>
<dbReference type="NCBIfam" id="TIGR01733">
    <property type="entry name" value="AA-adenyl-dom"/>
    <property type="match status" value="1"/>
</dbReference>
<reference evidence="3 4" key="1">
    <citation type="submission" date="2016-10" db="EMBL/GenBank/DDBJ databases">
        <authorList>
            <person name="de Groot N.N."/>
        </authorList>
    </citation>
    <scope>NUCLEOTIDE SEQUENCE [LARGE SCALE GENOMIC DNA]</scope>
    <source>
        <strain evidence="3 4">DSM 9236</strain>
    </source>
</reference>
<dbReference type="AlphaFoldDB" id="A0A1I2AGW1"/>
<dbReference type="InterPro" id="IPR009081">
    <property type="entry name" value="PP-bd_ACP"/>
</dbReference>
<dbReference type="Gene3D" id="3.30.559.10">
    <property type="entry name" value="Chloramphenicol acetyltransferase-like domain"/>
    <property type="match status" value="1"/>
</dbReference>
<organism evidence="3 4">
    <name type="scientific">Succiniclasticum ruminis DSM 9236</name>
    <dbReference type="NCBI Taxonomy" id="1123323"/>
    <lineage>
        <taxon>Bacteria</taxon>
        <taxon>Bacillati</taxon>
        <taxon>Bacillota</taxon>
        <taxon>Negativicutes</taxon>
        <taxon>Acidaminococcales</taxon>
        <taxon>Acidaminococcaceae</taxon>
        <taxon>Succiniclasticum</taxon>
    </lineage>
</organism>
<dbReference type="GO" id="GO:0031177">
    <property type="term" value="F:phosphopantetheine binding"/>
    <property type="evidence" value="ECO:0007669"/>
    <property type="project" value="TreeGrafter"/>
</dbReference>
<dbReference type="InterPro" id="IPR020845">
    <property type="entry name" value="AMP-binding_CS"/>
</dbReference>
<keyword evidence="4" id="KW-1185">Reference proteome</keyword>
<dbReference type="GO" id="GO:0044550">
    <property type="term" value="P:secondary metabolite biosynthetic process"/>
    <property type="evidence" value="ECO:0007669"/>
    <property type="project" value="TreeGrafter"/>
</dbReference>
<dbReference type="Pfam" id="PF00550">
    <property type="entry name" value="PP-binding"/>
    <property type="match status" value="1"/>
</dbReference>
<evidence type="ECO:0000313" key="3">
    <source>
        <dbReference type="EMBL" id="SFE42947.1"/>
    </source>
</evidence>
<dbReference type="Pfam" id="PF13193">
    <property type="entry name" value="AMP-binding_C"/>
    <property type="match status" value="1"/>
</dbReference>
<dbReference type="Proteomes" id="UP000198896">
    <property type="component" value="Unassembled WGS sequence"/>
</dbReference>
<dbReference type="InterPro" id="IPR036736">
    <property type="entry name" value="ACP-like_sf"/>
</dbReference>
<dbReference type="GO" id="GO:0008610">
    <property type="term" value="P:lipid biosynthetic process"/>
    <property type="evidence" value="ECO:0007669"/>
    <property type="project" value="UniProtKB-ARBA"/>
</dbReference>
<dbReference type="SUPFAM" id="SSF47336">
    <property type="entry name" value="ACP-like"/>
    <property type="match status" value="1"/>
</dbReference>
<dbReference type="InterPro" id="IPR025110">
    <property type="entry name" value="AMP-bd_C"/>
</dbReference>
<dbReference type="InterPro" id="IPR001242">
    <property type="entry name" value="Condensation_dom"/>
</dbReference>
<gene>
    <name evidence="3" type="ORF">SAMN05216245_10614</name>
</gene>
<dbReference type="Pfam" id="PF00668">
    <property type="entry name" value="Condensation"/>
    <property type="match status" value="1"/>
</dbReference>
<dbReference type="PANTHER" id="PTHR45527:SF1">
    <property type="entry name" value="FATTY ACID SYNTHASE"/>
    <property type="match status" value="1"/>
</dbReference>
<protein>
    <submittedName>
        <fullName evidence="3">Amino acid adenylation domain-containing protein</fullName>
    </submittedName>
</protein>
<dbReference type="InterPro" id="IPR010071">
    <property type="entry name" value="AA_adenyl_dom"/>
</dbReference>
<dbReference type="RefSeq" id="WP_093913313.1">
    <property type="nucleotide sequence ID" value="NZ_FONL01000006.1"/>
</dbReference>
<dbReference type="InterPro" id="IPR023213">
    <property type="entry name" value="CAT-like_dom_sf"/>
</dbReference>
<dbReference type="SUPFAM" id="SSF56801">
    <property type="entry name" value="Acetyl-CoA synthetase-like"/>
    <property type="match status" value="1"/>
</dbReference>
<evidence type="ECO:0000256" key="1">
    <source>
        <dbReference type="ARBA" id="ARBA00001957"/>
    </source>
</evidence>
<dbReference type="GO" id="GO:0043041">
    <property type="term" value="P:amino acid activation for nonribosomal peptide biosynthetic process"/>
    <property type="evidence" value="ECO:0007669"/>
    <property type="project" value="TreeGrafter"/>
</dbReference>
<dbReference type="SUPFAM" id="SSF52777">
    <property type="entry name" value="CoA-dependent acyltransferases"/>
    <property type="match status" value="2"/>
</dbReference>
<proteinExistence type="predicted"/>
<dbReference type="PROSITE" id="PS00455">
    <property type="entry name" value="AMP_BINDING"/>
    <property type="match status" value="1"/>
</dbReference>
<dbReference type="Gene3D" id="3.30.300.30">
    <property type="match status" value="1"/>
</dbReference>
<dbReference type="STRING" id="1123323.SAMN05216245_10614"/>
<evidence type="ECO:0000259" key="2">
    <source>
        <dbReference type="PROSITE" id="PS50075"/>
    </source>
</evidence>
<name>A0A1I2AGW1_9FIRM</name>
<feature type="domain" description="Carrier" evidence="2">
    <location>
        <begin position="714"/>
        <end position="790"/>
    </location>
</feature>
<dbReference type="InterPro" id="IPR000873">
    <property type="entry name" value="AMP-dep_synth/lig_dom"/>
</dbReference>